<proteinExistence type="predicted"/>
<evidence type="ECO:0000313" key="1">
    <source>
        <dbReference type="EMBL" id="PUV21991.1"/>
    </source>
</evidence>
<dbReference type="AlphaFoldDB" id="A0A363NMX6"/>
<accession>A0A363NMX6</accession>
<reference evidence="1 2" key="1">
    <citation type="submission" date="2018-04" db="EMBL/GenBank/DDBJ databases">
        <title>Sphingobacterium sp. M46 Genome.</title>
        <authorList>
            <person name="Cheng J."/>
            <person name="Li Y."/>
        </authorList>
    </citation>
    <scope>NUCLEOTIDE SEQUENCE [LARGE SCALE GENOMIC DNA]</scope>
    <source>
        <strain evidence="1 2">M46</strain>
    </source>
</reference>
<sequence length="107" mass="12322">MKAYVLSLALSFTVGIAFGQIKQKEYRPLLQDKHSKMPVLGLDTASAKYNMPVQKFKKLDSLSPMPGTEKIPKRKKSQRDSLRFKLLEDSLKVKDFKFKIDSLYPKK</sequence>
<name>A0A363NMX6_9SPHI</name>
<evidence type="ECO:0000313" key="2">
    <source>
        <dbReference type="Proteomes" id="UP000250831"/>
    </source>
</evidence>
<comment type="caution">
    <text evidence="1">The sequence shown here is derived from an EMBL/GenBank/DDBJ whole genome shotgun (WGS) entry which is preliminary data.</text>
</comment>
<gene>
    <name evidence="1" type="ORF">DCO56_23945</name>
</gene>
<dbReference type="OrthoDB" id="710140at2"/>
<keyword evidence="2" id="KW-1185">Reference proteome</keyword>
<organism evidence="1 2">
    <name type="scientific">Sphingobacterium athyrii</name>
    <dbReference type="NCBI Taxonomy" id="2152717"/>
    <lineage>
        <taxon>Bacteria</taxon>
        <taxon>Pseudomonadati</taxon>
        <taxon>Bacteroidota</taxon>
        <taxon>Sphingobacteriia</taxon>
        <taxon>Sphingobacteriales</taxon>
        <taxon>Sphingobacteriaceae</taxon>
        <taxon>Sphingobacterium</taxon>
    </lineage>
</organism>
<dbReference type="EMBL" id="QCXX01000008">
    <property type="protein sequence ID" value="PUV21991.1"/>
    <property type="molecule type" value="Genomic_DNA"/>
</dbReference>
<dbReference type="RefSeq" id="WP_108636228.1">
    <property type="nucleotide sequence ID" value="NZ_DAMCKI010000023.1"/>
</dbReference>
<dbReference type="Proteomes" id="UP000250831">
    <property type="component" value="Unassembled WGS sequence"/>
</dbReference>
<protein>
    <submittedName>
        <fullName evidence="1">Uncharacterized protein</fullName>
    </submittedName>
</protein>